<reference evidence="11 12" key="1">
    <citation type="journal article" date="2020" name="Nat. Microbiol.">
        <title>Lysogenic host-virus interactions in SAR11 marine bacteria.</title>
        <authorList>
            <person name="Morris R.M."/>
            <person name="Cain K.R."/>
            <person name="Hvorecny K.L."/>
            <person name="Kollman J.M."/>
        </authorList>
    </citation>
    <scope>NUCLEOTIDE SEQUENCE [LARGE SCALE GENOMIC DNA]</scope>
    <source>
        <strain evidence="11 12">NP1</strain>
    </source>
</reference>
<keyword evidence="5" id="KW-0378">Hydrolase</keyword>
<evidence type="ECO:0000256" key="4">
    <source>
        <dbReference type="ARBA" id="ARBA00022723"/>
    </source>
</evidence>
<keyword evidence="4" id="KW-0479">Metal-binding</keyword>
<comment type="catalytic activity">
    <reaction evidence="8">
        <text>adenosine + phosphate = alpha-D-ribose 1-phosphate + adenine</text>
        <dbReference type="Rhea" id="RHEA:27642"/>
        <dbReference type="ChEBI" id="CHEBI:16335"/>
        <dbReference type="ChEBI" id="CHEBI:16708"/>
        <dbReference type="ChEBI" id="CHEBI:43474"/>
        <dbReference type="ChEBI" id="CHEBI:57720"/>
        <dbReference type="EC" id="2.4.2.1"/>
    </reaction>
    <physiologicalReaction direction="left-to-right" evidence="8">
        <dbReference type="Rhea" id="RHEA:27643"/>
    </physiologicalReaction>
</comment>
<evidence type="ECO:0000256" key="10">
    <source>
        <dbReference type="RuleBase" id="RU361274"/>
    </source>
</evidence>
<dbReference type="PANTHER" id="PTHR30616">
    <property type="entry name" value="UNCHARACTERIZED PROTEIN YFIH"/>
    <property type="match status" value="1"/>
</dbReference>
<dbReference type="GO" id="GO:0016787">
    <property type="term" value="F:hydrolase activity"/>
    <property type="evidence" value="ECO:0007669"/>
    <property type="project" value="UniProtKB-KW"/>
</dbReference>
<dbReference type="GO" id="GO:0017061">
    <property type="term" value="F:S-methyl-5-thioadenosine phosphorylase activity"/>
    <property type="evidence" value="ECO:0007669"/>
    <property type="project" value="UniProtKB-EC"/>
</dbReference>
<dbReference type="InterPro" id="IPR038371">
    <property type="entry name" value="Cu_polyphenol_OxRdtase_sf"/>
</dbReference>
<evidence type="ECO:0000256" key="8">
    <source>
        <dbReference type="ARBA" id="ARBA00048968"/>
    </source>
</evidence>
<dbReference type="InterPro" id="IPR011324">
    <property type="entry name" value="Cytotoxic_necrot_fac-like_cat"/>
</dbReference>
<dbReference type="EMBL" id="CP038852">
    <property type="protein sequence ID" value="QIZ21300.1"/>
    <property type="molecule type" value="Genomic_DNA"/>
</dbReference>
<comment type="catalytic activity">
    <reaction evidence="9">
        <text>S-methyl-5'-thioadenosine + phosphate = 5-(methylsulfanyl)-alpha-D-ribose 1-phosphate + adenine</text>
        <dbReference type="Rhea" id="RHEA:11852"/>
        <dbReference type="ChEBI" id="CHEBI:16708"/>
        <dbReference type="ChEBI" id="CHEBI:17509"/>
        <dbReference type="ChEBI" id="CHEBI:43474"/>
        <dbReference type="ChEBI" id="CHEBI:58533"/>
        <dbReference type="EC" id="2.4.2.28"/>
    </reaction>
    <physiologicalReaction direction="left-to-right" evidence="9">
        <dbReference type="Rhea" id="RHEA:11853"/>
    </physiologicalReaction>
</comment>
<proteinExistence type="inferred from homology"/>
<dbReference type="GO" id="GO:0005507">
    <property type="term" value="F:copper ion binding"/>
    <property type="evidence" value="ECO:0007669"/>
    <property type="project" value="TreeGrafter"/>
</dbReference>
<dbReference type="KEGG" id="peg:E5R92_05830"/>
<evidence type="ECO:0000256" key="9">
    <source>
        <dbReference type="ARBA" id="ARBA00049893"/>
    </source>
</evidence>
<dbReference type="SUPFAM" id="SSF64438">
    <property type="entry name" value="CNF1/YfiH-like putative cysteine hydrolases"/>
    <property type="match status" value="1"/>
</dbReference>
<dbReference type="RefSeq" id="WP_168607156.1">
    <property type="nucleotide sequence ID" value="NZ_CP038852.1"/>
</dbReference>
<evidence type="ECO:0000256" key="3">
    <source>
        <dbReference type="ARBA" id="ARBA00022679"/>
    </source>
</evidence>
<keyword evidence="3" id="KW-0808">Transferase</keyword>
<keyword evidence="12" id="KW-1185">Reference proteome</keyword>
<comment type="catalytic activity">
    <reaction evidence="1">
        <text>inosine + phosphate = alpha-D-ribose 1-phosphate + hypoxanthine</text>
        <dbReference type="Rhea" id="RHEA:27646"/>
        <dbReference type="ChEBI" id="CHEBI:17368"/>
        <dbReference type="ChEBI" id="CHEBI:17596"/>
        <dbReference type="ChEBI" id="CHEBI:43474"/>
        <dbReference type="ChEBI" id="CHEBI:57720"/>
        <dbReference type="EC" id="2.4.2.1"/>
    </reaction>
    <physiologicalReaction direction="left-to-right" evidence="1">
        <dbReference type="Rhea" id="RHEA:27647"/>
    </physiologicalReaction>
</comment>
<dbReference type="Proteomes" id="UP000501094">
    <property type="component" value="Chromosome"/>
</dbReference>
<dbReference type="NCBIfam" id="TIGR00726">
    <property type="entry name" value="peptidoglycan editing factor PgeF"/>
    <property type="match status" value="1"/>
</dbReference>
<dbReference type="AlphaFoldDB" id="A0A6H1Q476"/>
<dbReference type="Pfam" id="PF02578">
    <property type="entry name" value="Cu-oxidase_4"/>
    <property type="match status" value="1"/>
</dbReference>
<organism evidence="11 12">
    <name type="scientific">Candidatus Pelagibacter giovannonii</name>
    <dbReference type="NCBI Taxonomy" id="2563896"/>
    <lineage>
        <taxon>Bacteria</taxon>
        <taxon>Pseudomonadati</taxon>
        <taxon>Pseudomonadota</taxon>
        <taxon>Alphaproteobacteria</taxon>
        <taxon>Candidatus Pelagibacterales</taxon>
        <taxon>Candidatus Pelagibacteraceae</taxon>
        <taxon>Candidatus Pelagibacter</taxon>
    </lineage>
</organism>
<evidence type="ECO:0000256" key="5">
    <source>
        <dbReference type="ARBA" id="ARBA00022801"/>
    </source>
</evidence>
<dbReference type="Gene3D" id="3.60.140.10">
    <property type="entry name" value="CNF1/YfiH-like putative cysteine hydrolases"/>
    <property type="match status" value="1"/>
</dbReference>
<evidence type="ECO:0000256" key="6">
    <source>
        <dbReference type="ARBA" id="ARBA00022833"/>
    </source>
</evidence>
<dbReference type="PANTHER" id="PTHR30616:SF2">
    <property type="entry name" value="PURINE NUCLEOSIDE PHOSPHORYLASE LACC1"/>
    <property type="match status" value="1"/>
</dbReference>
<keyword evidence="6" id="KW-0862">Zinc</keyword>
<comment type="similarity">
    <text evidence="2 10">Belongs to the purine nucleoside phosphorylase YfiH/LACC1 family.</text>
</comment>
<evidence type="ECO:0000256" key="1">
    <source>
        <dbReference type="ARBA" id="ARBA00000553"/>
    </source>
</evidence>
<dbReference type="InterPro" id="IPR003730">
    <property type="entry name" value="Cu_polyphenol_OxRdtase"/>
</dbReference>
<protein>
    <recommendedName>
        <fullName evidence="10">Purine nucleoside phosphorylase</fullName>
    </recommendedName>
</protein>
<gene>
    <name evidence="11" type="primary">pgeF</name>
    <name evidence="11" type="ORF">E5R92_05830</name>
</gene>
<evidence type="ECO:0000256" key="7">
    <source>
        <dbReference type="ARBA" id="ARBA00047989"/>
    </source>
</evidence>
<sequence length="253" mass="29179">MIKSKKLSKFKNLQHAFFNRKGGKSLGIFKSLNCGPGSSDNKQNILKNLQIVQRKIKTKLKKIILLKQIHSNKFHFVDKNLKLKNYNFEGDALITNKKEFPIAILTADCAPILIYDEREKMIAAIHAGWKGAFKGIIKRTLNFMIKKGCAPKNITAVIGPCISLNNYEVKKDFIKKLIKKDGKNKKFFKKIKNKDFFNLKKYVHSQLKALNIKKIDIINKDTFNPKNNFFSARRSISRNENDYGRNISVIMIN</sequence>
<evidence type="ECO:0000256" key="2">
    <source>
        <dbReference type="ARBA" id="ARBA00007353"/>
    </source>
</evidence>
<accession>A0A6H1Q476</accession>
<comment type="catalytic activity">
    <reaction evidence="7">
        <text>adenosine + H2O + H(+) = inosine + NH4(+)</text>
        <dbReference type="Rhea" id="RHEA:24408"/>
        <dbReference type="ChEBI" id="CHEBI:15377"/>
        <dbReference type="ChEBI" id="CHEBI:15378"/>
        <dbReference type="ChEBI" id="CHEBI:16335"/>
        <dbReference type="ChEBI" id="CHEBI:17596"/>
        <dbReference type="ChEBI" id="CHEBI:28938"/>
        <dbReference type="EC" id="3.5.4.4"/>
    </reaction>
    <physiologicalReaction direction="left-to-right" evidence="7">
        <dbReference type="Rhea" id="RHEA:24409"/>
    </physiologicalReaction>
</comment>
<name>A0A6H1Q476_9PROT</name>
<evidence type="ECO:0000313" key="11">
    <source>
        <dbReference type="EMBL" id="QIZ21300.1"/>
    </source>
</evidence>
<dbReference type="CDD" id="cd16833">
    <property type="entry name" value="YfiH"/>
    <property type="match status" value="1"/>
</dbReference>
<evidence type="ECO:0000313" key="12">
    <source>
        <dbReference type="Proteomes" id="UP000501094"/>
    </source>
</evidence>